<evidence type="ECO:0000313" key="1">
    <source>
        <dbReference type="EMBL" id="BBZ79125.1"/>
    </source>
</evidence>
<dbReference type="Proteomes" id="UP000467249">
    <property type="component" value="Chromosome"/>
</dbReference>
<accession>A0A6N4WE95</accession>
<dbReference type="EMBL" id="AP022620">
    <property type="protein sequence ID" value="BBZ79125.1"/>
    <property type="molecule type" value="Genomic_DNA"/>
</dbReference>
<proteinExistence type="predicted"/>
<sequence>MVAVVLALIATAVAIGAWFRPAPKPEAPAAKTYSEQEVADAKKAVCDAYERAHRALQTTGSKDGGNDPTTSLAIAVNVRLAFGESSSYLLRTLQEYAATPADLRDQVRTASESFQQISLDQLGEAPQQELDPILKRADAADLSIKKTCGE</sequence>
<dbReference type="KEGG" id="many:MANY_44620"/>
<reference evidence="1 2" key="1">
    <citation type="journal article" date="2019" name="Emerg. Microbes Infect.">
        <title>Comprehensive subspecies identification of 175 nontuberculous mycobacteria species based on 7547 genomic profiles.</title>
        <authorList>
            <person name="Matsumoto Y."/>
            <person name="Kinjo T."/>
            <person name="Motooka D."/>
            <person name="Nabeya D."/>
            <person name="Jung N."/>
            <person name="Uechi K."/>
            <person name="Horii T."/>
            <person name="Iida T."/>
            <person name="Fujita J."/>
            <person name="Nakamura S."/>
        </authorList>
    </citation>
    <scope>NUCLEOTIDE SEQUENCE [LARGE SCALE GENOMIC DNA]</scope>
    <source>
        <strain evidence="1 2">JCM 30275</strain>
    </source>
</reference>
<organism evidence="1 2">
    <name type="scientific">Mycolicibacterium anyangense</name>
    <dbReference type="NCBI Taxonomy" id="1431246"/>
    <lineage>
        <taxon>Bacteria</taxon>
        <taxon>Bacillati</taxon>
        <taxon>Actinomycetota</taxon>
        <taxon>Actinomycetes</taxon>
        <taxon>Mycobacteriales</taxon>
        <taxon>Mycobacteriaceae</taxon>
        <taxon>Mycolicibacterium</taxon>
    </lineage>
</organism>
<dbReference type="AlphaFoldDB" id="A0A6N4WE95"/>
<protein>
    <recommendedName>
        <fullName evidence="3">Alanine and proline rich membrane protein</fullName>
    </recommendedName>
</protein>
<evidence type="ECO:0008006" key="3">
    <source>
        <dbReference type="Google" id="ProtNLM"/>
    </source>
</evidence>
<dbReference type="RefSeq" id="WP_163806169.1">
    <property type="nucleotide sequence ID" value="NZ_AP022620.1"/>
</dbReference>
<gene>
    <name evidence="1" type="ORF">MANY_44620</name>
</gene>
<keyword evidence="2" id="KW-1185">Reference proteome</keyword>
<name>A0A6N4WE95_9MYCO</name>
<evidence type="ECO:0000313" key="2">
    <source>
        <dbReference type="Proteomes" id="UP000467249"/>
    </source>
</evidence>